<dbReference type="Pfam" id="PF12969">
    <property type="entry name" value="DUF3857"/>
    <property type="match status" value="1"/>
</dbReference>
<evidence type="ECO:0000313" key="3">
    <source>
        <dbReference type="EMBL" id="APL95584.1"/>
    </source>
</evidence>
<protein>
    <recommendedName>
        <fullName evidence="5">DUF3857 domain-containing protein</fullName>
    </recommendedName>
</protein>
<proteinExistence type="predicted"/>
<evidence type="ECO:0000259" key="2">
    <source>
        <dbReference type="Pfam" id="PF12969"/>
    </source>
</evidence>
<dbReference type="InterPro" id="IPR011990">
    <property type="entry name" value="TPR-like_helical_dom_sf"/>
</dbReference>
<gene>
    <name evidence="3" type="ORF">SIDU_14265</name>
</gene>
<dbReference type="Gene3D" id="3.10.620.30">
    <property type="match status" value="1"/>
</dbReference>
<evidence type="ECO:0000259" key="1">
    <source>
        <dbReference type="Pfam" id="PF01841"/>
    </source>
</evidence>
<dbReference type="InterPro" id="IPR024618">
    <property type="entry name" value="DUF3857"/>
</dbReference>
<feature type="domain" description="DUF3857" evidence="2">
    <location>
        <begin position="21"/>
        <end position="180"/>
    </location>
</feature>
<organism evidence="3 4">
    <name type="scientific">Sphingobium indicum (strain DSM 16412 / CCM 7286 / MTCC 6364 / B90A)</name>
    <dbReference type="NCBI Taxonomy" id="861109"/>
    <lineage>
        <taxon>Bacteria</taxon>
        <taxon>Pseudomonadati</taxon>
        <taxon>Pseudomonadota</taxon>
        <taxon>Alphaproteobacteria</taxon>
        <taxon>Sphingomonadales</taxon>
        <taxon>Sphingomonadaceae</taxon>
        <taxon>Sphingobium</taxon>
    </lineage>
</organism>
<accession>A0A1L5BRR6</accession>
<dbReference type="InterPro" id="IPR038765">
    <property type="entry name" value="Papain-like_cys_pep_sf"/>
</dbReference>
<dbReference type="Gene3D" id="1.25.40.10">
    <property type="entry name" value="Tetratricopeptide repeat domain"/>
    <property type="match status" value="1"/>
</dbReference>
<dbReference type="InterPro" id="IPR002931">
    <property type="entry name" value="Transglutaminase-like"/>
</dbReference>
<evidence type="ECO:0000313" key="4">
    <source>
        <dbReference type="Proteomes" id="UP000004550"/>
    </source>
</evidence>
<dbReference type="SUPFAM" id="SSF48452">
    <property type="entry name" value="TPR-like"/>
    <property type="match status" value="1"/>
</dbReference>
<sequence>MSHAQDGTAYLLTDWQVRANDTGYDSYYRFASKVIDRSGLEQGGRISVGFDPRIEDVAVNFVHIIRDGKTIDRTAEVQFSVVEREKDLNDGIISGNLQVISNLKDIRVGDIIDYATTRHVRTKLWPHHYFSSFTDRFSEPLGYRAIRILWPSAQPLTFKATNSAISFAAKDAGDMREWEWVGAQRPFEQGEGDVPAWYPQYGRVDISTMKSWSEVAQWAVNLYAGDDSLPADFEKRLVEIAKRWPKAEDRVTEVTRYIQDNIRYVGEEMGEGSYVPRRPALVLERGYGDCKDKSLLLAVALRRVGIDAVPALVSTSPGFDLPDRLPSPGMFDHVIVRVMLGGQPLWIDPTATHRGGRGLGIVPSNLGYALPIRAGQAGLEEMKGFDRLAGTMDVTEQFAVDEKAPTALTLRVETRYSDSLADWMRSRVATRGMPNVARGNLEFYQKRFAGLTESKPLEVQDDRDANRVVMIENYALAKADFDKDKTLSDLNTNAYAVSDILPGRQAGLRKQPLSLPTAISRTHVIEVKAKDRAPWSPDDIDMQAGDIHFYRQSTQSGDTVRMVYKLSSGSQNMVPAEDAEAVYAISDKIAEESGLRFFLDKSPKPSKPSLAADMEALAPYRDDVQKAGTLMTKGDQASFVEALSILNQLSEKVERPSKGAGLVDGMKGVLLASLNRAAPAKAALLSSMEQYQGSPDMIRMLAGLQINALEYAPLFETLKVAVQYQPSVVATLDQDWVRYLSSHMRALPPTEREEKHDELCVLLASGQWRMQPRTLEGNGMLECAIKAHLKRNQPAEARALLAQHPSADTLAKLAVDKRYQALWPDLEPLSASGFRNSIEEEVKEAAEAAKQAPDDFGAATRYVRALRVAGKADQAVTAGKVLAGKKDRIEASGDPAFWFVNEYAYALAESGQVDQAIAQMDGLLALGVDTYPSLVSQVINRAEMLNHWGRSNLALTAFDEAETKYAQHASLYGKMWIWAGKACALREMKRDAEAKAWDDRLQEKPEENVSAVTMAAACRDDRIAIEAQLLSRMADPDKRDDVLGGFVRFEGSEKPSPFDLKLRRVMDTARSAPTVQEKLKEYGRSVTFAGTRAYWGEY</sequence>
<feature type="domain" description="Transglutaminase-like" evidence="1">
    <location>
        <begin position="245"/>
        <end position="308"/>
    </location>
</feature>
<reference evidence="3 4" key="1">
    <citation type="journal article" date="2012" name="J. Bacteriol.">
        <title>Genome sequence of Sphingobium indicum B90A, a hexachlorocyclohexane-degrading bacterium.</title>
        <authorList>
            <person name="Anand S."/>
            <person name="Sangwan N."/>
            <person name="Lata P."/>
            <person name="Kaur J."/>
            <person name="Dua A."/>
            <person name="Singh A.K."/>
            <person name="Verma M."/>
            <person name="Kaur J."/>
            <person name="Khurana J.P."/>
            <person name="Khurana P."/>
            <person name="Mathur S."/>
            <person name="Lal R."/>
        </authorList>
    </citation>
    <scope>NUCLEOTIDE SEQUENCE [LARGE SCALE GENOMIC DNA]</scope>
    <source>
        <strain evidence="4">DSM 16412 / CCM 7286 / MTCC 6364 / B90A</strain>
    </source>
</reference>
<dbReference type="Gene3D" id="2.60.40.3140">
    <property type="match status" value="1"/>
</dbReference>
<name>A0A1L5BRR6_SPHIB</name>
<dbReference type="SUPFAM" id="SSF54001">
    <property type="entry name" value="Cysteine proteinases"/>
    <property type="match status" value="1"/>
</dbReference>
<dbReference type="KEGG" id="sinb:SIDU_14265"/>
<dbReference type="Pfam" id="PF01841">
    <property type="entry name" value="Transglut_core"/>
    <property type="match status" value="1"/>
</dbReference>
<dbReference type="Proteomes" id="UP000004550">
    <property type="component" value="Chromosome"/>
</dbReference>
<evidence type="ECO:0008006" key="5">
    <source>
        <dbReference type="Google" id="ProtNLM"/>
    </source>
</evidence>
<dbReference type="EMBL" id="CP013070">
    <property type="protein sequence ID" value="APL95584.1"/>
    <property type="molecule type" value="Genomic_DNA"/>
</dbReference>
<dbReference type="AlphaFoldDB" id="A0A1L5BRR6"/>